<dbReference type="RefSeq" id="WP_135997545.1">
    <property type="nucleotide sequence ID" value="NZ_CP071057.1"/>
</dbReference>
<keyword evidence="3" id="KW-1185">Reference proteome</keyword>
<evidence type="ECO:0000313" key="2">
    <source>
        <dbReference type="EMBL" id="TGY87241.1"/>
    </source>
</evidence>
<evidence type="ECO:0000256" key="1">
    <source>
        <dbReference type="SAM" id="Phobius"/>
    </source>
</evidence>
<feature type="transmembrane region" description="Helical" evidence="1">
    <location>
        <begin position="39"/>
        <end position="59"/>
    </location>
</feature>
<keyword evidence="1" id="KW-0472">Membrane</keyword>
<accession>A0A4S2GWN1</accession>
<gene>
    <name evidence="2" type="ORF">E5163_16125</name>
</gene>
<dbReference type="AlphaFoldDB" id="A0A4S2GWN1"/>
<comment type="caution">
    <text evidence="2">The sequence shown here is derived from an EMBL/GenBank/DDBJ whole genome shotgun (WGS) entry which is preliminary data.</text>
</comment>
<evidence type="ECO:0000313" key="3">
    <source>
        <dbReference type="Proteomes" id="UP000308054"/>
    </source>
</evidence>
<reference evidence="2 3" key="1">
    <citation type="journal article" date="2017" name="Int. J. Syst. Evol. Microbiol.">
        <title>Marinicauda algicola sp. nov., isolated from a marine red alga Rhodosorus marinus.</title>
        <authorList>
            <person name="Jeong S.E."/>
            <person name="Jeon S.H."/>
            <person name="Chun B.H."/>
            <person name="Kim D.W."/>
            <person name="Jeon C.O."/>
        </authorList>
    </citation>
    <scope>NUCLEOTIDE SEQUENCE [LARGE SCALE GENOMIC DNA]</scope>
    <source>
        <strain evidence="2 3">JCM 31718</strain>
    </source>
</reference>
<name>A0A4S2GWN1_9PROT</name>
<protein>
    <submittedName>
        <fullName evidence="2">Uncharacterized protein</fullName>
    </submittedName>
</protein>
<keyword evidence="1" id="KW-1133">Transmembrane helix</keyword>
<keyword evidence="1" id="KW-0812">Transmembrane</keyword>
<dbReference type="EMBL" id="SRXW01000007">
    <property type="protein sequence ID" value="TGY87241.1"/>
    <property type="molecule type" value="Genomic_DNA"/>
</dbReference>
<dbReference type="Proteomes" id="UP000308054">
    <property type="component" value="Unassembled WGS sequence"/>
</dbReference>
<sequence length="62" mass="6252">MNMARALIALAAWGQLVAAGALSVALAETEVRAGGFVDLLPLALLAGAGITFYVARLVAGRV</sequence>
<proteinExistence type="predicted"/>
<organism evidence="2 3">
    <name type="scientific">Marinicauda algicola</name>
    <dbReference type="NCBI Taxonomy" id="2029849"/>
    <lineage>
        <taxon>Bacteria</taxon>
        <taxon>Pseudomonadati</taxon>
        <taxon>Pseudomonadota</taxon>
        <taxon>Alphaproteobacteria</taxon>
        <taxon>Maricaulales</taxon>
        <taxon>Maricaulaceae</taxon>
        <taxon>Marinicauda</taxon>
    </lineage>
</organism>